<dbReference type="EMBL" id="CP019471">
    <property type="protein sequence ID" value="UQC74169.1"/>
    <property type="molecule type" value="Genomic_DNA"/>
</dbReference>
<dbReference type="KEGG" id="clup:CLUP02_00817"/>
<evidence type="ECO:0000313" key="2">
    <source>
        <dbReference type="Proteomes" id="UP000830671"/>
    </source>
</evidence>
<proteinExistence type="predicted"/>
<dbReference type="AlphaFoldDB" id="A0A9Q8W8K6"/>
<organism evidence="1 2">
    <name type="scientific">Colletotrichum lupini</name>
    <dbReference type="NCBI Taxonomy" id="145971"/>
    <lineage>
        <taxon>Eukaryota</taxon>
        <taxon>Fungi</taxon>
        <taxon>Dikarya</taxon>
        <taxon>Ascomycota</taxon>
        <taxon>Pezizomycotina</taxon>
        <taxon>Sordariomycetes</taxon>
        <taxon>Hypocreomycetidae</taxon>
        <taxon>Glomerellales</taxon>
        <taxon>Glomerellaceae</taxon>
        <taxon>Colletotrichum</taxon>
        <taxon>Colletotrichum acutatum species complex</taxon>
    </lineage>
</organism>
<keyword evidence="2" id="KW-1185">Reference proteome</keyword>
<dbReference type="GeneID" id="73334873"/>
<dbReference type="Proteomes" id="UP000830671">
    <property type="component" value="Chromosome 1"/>
</dbReference>
<sequence length="49" mass="5559">MQSTRIYLQKLSTAFAASSPAGRLIDNHHALPSHAHQPVMEHIILWRNI</sequence>
<dbReference type="RefSeq" id="XP_049135820.1">
    <property type="nucleotide sequence ID" value="XM_049279863.1"/>
</dbReference>
<protein>
    <submittedName>
        <fullName evidence="1">Uncharacterized protein</fullName>
    </submittedName>
</protein>
<reference evidence="1" key="1">
    <citation type="journal article" date="2021" name="Mol. Plant Microbe Interact.">
        <title>Complete Genome Sequence of the Plant-Pathogenic Fungus Colletotrichum lupini.</title>
        <authorList>
            <person name="Baroncelli R."/>
            <person name="Pensec F."/>
            <person name="Da Lio D."/>
            <person name="Boufleur T."/>
            <person name="Vicente I."/>
            <person name="Sarrocco S."/>
            <person name="Picot A."/>
            <person name="Baraldi E."/>
            <person name="Sukno S."/>
            <person name="Thon M."/>
            <person name="Le Floch G."/>
        </authorList>
    </citation>
    <scope>NUCLEOTIDE SEQUENCE</scope>
    <source>
        <strain evidence="1">IMI 504893</strain>
    </source>
</reference>
<accession>A0A9Q8W8K6</accession>
<name>A0A9Q8W8K6_9PEZI</name>
<evidence type="ECO:0000313" key="1">
    <source>
        <dbReference type="EMBL" id="UQC74169.1"/>
    </source>
</evidence>
<gene>
    <name evidence="1" type="ORF">CLUP02_00817</name>
</gene>